<gene>
    <name evidence="1" type="ORF">SCALOS_LOCUS7579</name>
</gene>
<keyword evidence="2" id="KW-1185">Reference proteome</keyword>
<evidence type="ECO:0000313" key="2">
    <source>
        <dbReference type="Proteomes" id="UP000789860"/>
    </source>
</evidence>
<organism evidence="1 2">
    <name type="scientific">Scutellospora calospora</name>
    <dbReference type="NCBI Taxonomy" id="85575"/>
    <lineage>
        <taxon>Eukaryota</taxon>
        <taxon>Fungi</taxon>
        <taxon>Fungi incertae sedis</taxon>
        <taxon>Mucoromycota</taxon>
        <taxon>Glomeromycotina</taxon>
        <taxon>Glomeromycetes</taxon>
        <taxon>Diversisporales</taxon>
        <taxon>Gigasporaceae</taxon>
        <taxon>Scutellospora</taxon>
    </lineage>
</organism>
<feature type="non-terminal residue" evidence="1">
    <location>
        <position position="292"/>
    </location>
</feature>
<name>A0ACA9MX90_9GLOM</name>
<comment type="caution">
    <text evidence="1">The sequence shown here is derived from an EMBL/GenBank/DDBJ whole genome shotgun (WGS) entry which is preliminary data.</text>
</comment>
<dbReference type="Proteomes" id="UP000789860">
    <property type="component" value="Unassembled WGS sequence"/>
</dbReference>
<reference evidence="1" key="1">
    <citation type="submission" date="2021-06" db="EMBL/GenBank/DDBJ databases">
        <authorList>
            <person name="Kallberg Y."/>
            <person name="Tangrot J."/>
            <person name="Rosling A."/>
        </authorList>
    </citation>
    <scope>NUCLEOTIDE SEQUENCE</scope>
    <source>
        <strain evidence="1">AU212A</strain>
    </source>
</reference>
<evidence type="ECO:0000313" key="1">
    <source>
        <dbReference type="EMBL" id="CAG8618860.1"/>
    </source>
</evidence>
<protein>
    <submittedName>
        <fullName evidence="1">4296_t:CDS:1</fullName>
    </submittedName>
</protein>
<sequence>MESYKDYYMDPNFLPQKVTMVQLREILDTHNISYTGKEKKAGLIEIFNTNIRPLIPSLREKEMKNQLKKNIATSSITSASMNIDYSKINDENTNVRNKMIFYTFGNFNPIEFITSQLSLHRRTIIIYTTVFIMFIFGSLTIYNIPIGYIQSKMVSGFCDSQLLESNETVCVPCPPNSHCSKGKITSCDENFMLASSSIHWLKPFTSRCILDLKHARKVKKYTELLKHIAIKENGNIECESGYRENLLFKNLLTRLRNEKLPLQDTDKNFEIFSQLALKNLRSDDDIKVIDEK</sequence>
<dbReference type="EMBL" id="CAJVPM010017236">
    <property type="protein sequence ID" value="CAG8618860.1"/>
    <property type="molecule type" value="Genomic_DNA"/>
</dbReference>
<accession>A0ACA9MX90</accession>
<proteinExistence type="predicted"/>